<name>A0A915BFC0_PARUN</name>
<evidence type="ECO:0000313" key="1">
    <source>
        <dbReference type="Proteomes" id="UP000887569"/>
    </source>
</evidence>
<dbReference type="WBParaSite" id="PgR037_g078_t01">
    <property type="protein sequence ID" value="PgR037_g078_t01"/>
    <property type="gene ID" value="PgR037_g078"/>
</dbReference>
<dbReference type="AlphaFoldDB" id="A0A915BFC0"/>
<sequence>MRGARERKRVHFLAKQFEADDLISSSELRLIVNGMSDPFGVVMLNSHALDITLNWLCNTKHMRDVHNRTLFFTLDEVARRGLIEFYPTLRIFRWNAPCLKVIHVKSISQLSA</sequence>
<organism evidence="1 2">
    <name type="scientific">Parascaris univalens</name>
    <name type="common">Nematode worm</name>
    <dbReference type="NCBI Taxonomy" id="6257"/>
    <lineage>
        <taxon>Eukaryota</taxon>
        <taxon>Metazoa</taxon>
        <taxon>Ecdysozoa</taxon>
        <taxon>Nematoda</taxon>
        <taxon>Chromadorea</taxon>
        <taxon>Rhabditida</taxon>
        <taxon>Spirurina</taxon>
        <taxon>Ascaridomorpha</taxon>
        <taxon>Ascaridoidea</taxon>
        <taxon>Ascarididae</taxon>
        <taxon>Parascaris</taxon>
    </lineage>
</organism>
<proteinExistence type="predicted"/>
<evidence type="ECO:0000313" key="2">
    <source>
        <dbReference type="WBParaSite" id="PgR037_g078_t01"/>
    </source>
</evidence>
<protein>
    <submittedName>
        <fullName evidence="2">Uncharacterized protein</fullName>
    </submittedName>
</protein>
<keyword evidence="1" id="KW-1185">Reference proteome</keyword>
<dbReference type="Proteomes" id="UP000887569">
    <property type="component" value="Unplaced"/>
</dbReference>
<accession>A0A915BFC0</accession>
<reference evidence="2" key="1">
    <citation type="submission" date="2022-11" db="UniProtKB">
        <authorList>
            <consortium name="WormBaseParasite"/>
        </authorList>
    </citation>
    <scope>IDENTIFICATION</scope>
</reference>